<dbReference type="PANTHER" id="PTHR34978:SF3">
    <property type="entry name" value="SLR0241 PROTEIN"/>
    <property type="match status" value="1"/>
</dbReference>
<feature type="transmembrane region" description="Helical" evidence="1">
    <location>
        <begin position="37"/>
        <end position="58"/>
    </location>
</feature>
<sequence length="437" mass="50842">MPLLFSYILKVSFCLGAIYLFYYSILRPLTFFNWNRWYFLVGTGLCFFIPLIAVSGIWESMPEPIVIKYIPSIAAVRNTTFVRLEPVSNSYSMWDWLLLLIIGGYVLLFIRTLVQVFSLVRLRRKANLISNVGAKIYHINGHIQPFSFWNSVFINRTLHPEEDLLKIIRHELVHVRQAHTLDIIWMELVCILNWFNPFVWLLRQQVRQNLEFISDHQVLQSGTDKKHYQYLLLQVTGQPNFRLANQFNFSPLKNRIVMMNKIPSAKRHLAKFLLVVPLSAGLLFACREVKAQVPSENKNLVTHRHEGQNIILAEFQDGTQEKFDISTEVGKKAFMQAQKFFGDSYNPADVSRGWSEGFKTLLKRNPDIAQIKWRYDIDQLNKNDFPFIADRLYITLKSGVEKVYPIESKTDLAKVENELGKLPLFPPPPPTVSIVKY</sequence>
<evidence type="ECO:0000313" key="4">
    <source>
        <dbReference type="Proteomes" id="UP000515237"/>
    </source>
</evidence>
<feature type="domain" description="Peptidase M56" evidence="2">
    <location>
        <begin position="161"/>
        <end position="258"/>
    </location>
</feature>
<keyword evidence="1" id="KW-0472">Membrane</keyword>
<evidence type="ECO:0000256" key="1">
    <source>
        <dbReference type="SAM" id="Phobius"/>
    </source>
</evidence>
<dbReference type="PANTHER" id="PTHR34978">
    <property type="entry name" value="POSSIBLE SENSOR-TRANSDUCER PROTEIN BLAR"/>
    <property type="match status" value="1"/>
</dbReference>
<accession>A0A7G7GEM0</accession>
<name>A0A7G7GEM0_9BACT</name>
<evidence type="ECO:0000259" key="2">
    <source>
        <dbReference type="Pfam" id="PF05569"/>
    </source>
</evidence>
<dbReference type="Pfam" id="PF05569">
    <property type="entry name" value="Peptidase_M56"/>
    <property type="match status" value="1"/>
</dbReference>
<evidence type="ECO:0000313" key="3">
    <source>
        <dbReference type="EMBL" id="QNF35604.1"/>
    </source>
</evidence>
<reference evidence="3 4" key="1">
    <citation type="journal article" date="2018" name="Int. J. Syst. Evol. Microbiol.">
        <title>Adhaeribacter swui sp. nov., isolated from wet mud.</title>
        <authorList>
            <person name="Kim D.U."/>
            <person name="Kim K.W."/>
            <person name="Kang M.S."/>
            <person name="Kim J.Y."/>
            <person name="Jang J.H."/>
            <person name="Kim M.K."/>
        </authorList>
    </citation>
    <scope>NUCLEOTIDE SEQUENCE [LARGE SCALE GENOMIC DNA]</scope>
    <source>
        <strain evidence="3 4">KCTC 52873</strain>
    </source>
</reference>
<dbReference type="InterPro" id="IPR008756">
    <property type="entry name" value="Peptidase_M56"/>
</dbReference>
<dbReference type="InterPro" id="IPR052173">
    <property type="entry name" value="Beta-lactam_resp_regulator"/>
</dbReference>
<dbReference type="KEGG" id="aswu:HUW51_23915"/>
<feature type="transmembrane region" description="Helical" evidence="1">
    <location>
        <begin position="6"/>
        <end position="25"/>
    </location>
</feature>
<dbReference type="Proteomes" id="UP000515237">
    <property type="component" value="Chromosome"/>
</dbReference>
<keyword evidence="1" id="KW-1133">Transmembrane helix</keyword>
<proteinExistence type="predicted"/>
<protein>
    <submittedName>
        <fullName evidence="3">M56 family metallopeptidase</fullName>
    </submittedName>
</protein>
<dbReference type="CDD" id="cd07341">
    <property type="entry name" value="M56_BlaR1_MecR1_like"/>
    <property type="match status" value="1"/>
</dbReference>
<dbReference type="RefSeq" id="WP_185272093.1">
    <property type="nucleotide sequence ID" value="NZ_CP055156.1"/>
</dbReference>
<dbReference type="AlphaFoldDB" id="A0A7G7GEM0"/>
<dbReference type="EMBL" id="CP055156">
    <property type="protein sequence ID" value="QNF35604.1"/>
    <property type="molecule type" value="Genomic_DNA"/>
</dbReference>
<gene>
    <name evidence="3" type="ORF">HUW51_23915</name>
</gene>
<feature type="transmembrane region" description="Helical" evidence="1">
    <location>
        <begin position="96"/>
        <end position="120"/>
    </location>
</feature>
<organism evidence="3 4">
    <name type="scientific">Adhaeribacter swui</name>
    <dbReference type="NCBI Taxonomy" id="2086471"/>
    <lineage>
        <taxon>Bacteria</taxon>
        <taxon>Pseudomonadati</taxon>
        <taxon>Bacteroidota</taxon>
        <taxon>Cytophagia</taxon>
        <taxon>Cytophagales</taxon>
        <taxon>Hymenobacteraceae</taxon>
        <taxon>Adhaeribacter</taxon>
    </lineage>
</organism>
<keyword evidence="4" id="KW-1185">Reference proteome</keyword>
<keyword evidence="1" id="KW-0812">Transmembrane</keyword>